<dbReference type="Proteomes" id="UP000029278">
    <property type="component" value="Unassembled WGS sequence"/>
</dbReference>
<dbReference type="GO" id="GO:0016151">
    <property type="term" value="F:nickel cation binding"/>
    <property type="evidence" value="ECO:0007669"/>
    <property type="project" value="InterPro"/>
</dbReference>
<keyword evidence="4" id="KW-1185">Reference proteome</keyword>
<dbReference type="GO" id="GO:0051604">
    <property type="term" value="P:protein maturation"/>
    <property type="evidence" value="ECO:0007669"/>
    <property type="project" value="InterPro"/>
</dbReference>
<dbReference type="GO" id="GO:0003924">
    <property type="term" value="F:GTPase activity"/>
    <property type="evidence" value="ECO:0007669"/>
    <property type="project" value="InterPro"/>
</dbReference>
<evidence type="ECO:0000313" key="3">
    <source>
        <dbReference type="EMBL" id="MUG26543.1"/>
    </source>
</evidence>
<dbReference type="InterPro" id="IPR004392">
    <property type="entry name" value="Hyd_mat_HypB"/>
</dbReference>
<evidence type="ECO:0000313" key="2">
    <source>
        <dbReference type="EMBL" id="KFN07307.1"/>
    </source>
</evidence>
<gene>
    <name evidence="2" type="ORF">DJ90_5635</name>
    <name evidence="3" type="ORF">GNQ08_29890</name>
</gene>
<dbReference type="InterPro" id="IPR027417">
    <property type="entry name" value="P-loop_NTPase"/>
</dbReference>
<proteinExistence type="predicted"/>
<evidence type="ECO:0000259" key="1">
    <source>
        <dbReference type="Pfam" id="PF02492"/>
    </source>
</evidence>
<dbReference type="Proteomes" id="UP000442469">
    <property type="component" value="Unassembled WGS sequence"/>
</dbReference>
<organism evidence="2 4">
    <name type="scientific">Paenibacillus macerans</name>
    <name type="common">Bacillus macerans</name>
    <dbReference type="NCBI Taxonomy" id="44252"/>
    <lineage>
        <taxon>Bacteria</taxon>
        <taxon>Bacillati</taxon>
        <taxon>Bacillota</taxon>
        <taxon>Bacilli</taxon>
        <taxon>Bacillales</taxon>
        <taxon>Paenibacillaceae</taxon>
        <taxon>Paenibacillus</taxon>
    </lineage>
</organism>
<accession>A0A090Z9J0</accession>
<dbReference type="RefSeq" id="WP_036625932.1">
    <property type="nucleotide sequence ID" value="NZ_BGML01000021.1"/>
</dbReference>
<dbReference type="AlphaFoldDB" id="A0A090Z9J0"/>
<dbReference type="EMBL" id="WNZZ01000047">
    <property type="protein sequence ID" value="MUG26543.1"/>
    <property type="molecule type" value="Genomic_DNA"/>
</dbReference>
<dbReference type="SUPFAM" id="SSF52540">
    <property type="entry name" value="P-loop containing nucleoside triphosphate hydrolases"/>
    <property type="match status" value="1"/>
</dbReference>
<dbReference type="GO" id="GO:0008270">
    <property type="term" value="F:zinc ion binding"/>
    <property type="evidence" value="ECO:0007669"/>
    <property type="project" value="TreeGrafter"/>
</dbReference>
<evidence type="ECO:0000313" key="4">
    <source>
        <dbReference type="Proteomes" id="UP000029278"/>
    </source>
</evidence>
<name>A0A090Z9J0_PAEMA</name>
<dbReference type="Gene3D" id="3.40.50.300">
    <property type="entry name" value="P-loop containing nucleotide triphosphate hydrolases"/>
    <property type="match status" value="1"/>
</dbReference>
<sequence>MKLVTVAGPPSSGKTSVILQLAESLREQQQTLGVIKFDCLTTFDQLRYKEAGLPVQVGYSGKVCPDHFFVSNIEDGVEWGRGSGLDVLITESAGLCNRCSPYIRGVLAVCVIDCLSGVQTPRKIGMLKLADVIVITKGDIVSQAEREVFRFNVRQVNGRAAILFVNGITGQGAFMLGKHVAKAAETTTLRDARLRFTTPASVCSYCTGEMRIGESYQMGMMKKMEFR</sequence>
<evidence type="ECO:0000313" key="5">
    <source>
        <dbReference type="Proteomes" id="UP000442469"/>
    </source>
</evidence>
<dbReference type="PIRSF" id="PIRSF005624">
    <property type="entry name" value="Ni-bind_GTPase"/>
    <property type="match status" value="1"/>
</dbReference>
<feature type="domain" description="CobW/HypB/UreG nucleotide-binding" evidence="1">
    <location>
        <begin position="4"/>
        <end position="163"/>
    </location>
</feature>
<reference evidence="3 5" key="2">
    <citation type="submission" date="2019-11" db="EMBL/GenBank/DDBJ databases">
        <title>Draft genome sequences of five Paenibacillus species of dairy origin.</title>
        <authorList>
            <person name="Olajide A.M."/>
            <person name="Chen S."/>
            <person name="Lapointe G."/>
        </authorList>
    </citation>
    <scope>NUCLEOTIDE SEQUENCE [LARGE SCALE GENOMIC DNA]</scope>
    <source>
        <strain evidence="3 5">3CT49</strain>
    </source>
</reference>
<protein>
    <submittedName>
        <fullName evidence="2">CobW/HypB/UreG, nucleotide-binding domain protein</fullName>
    </submittedName>
</protein>
<dbReference type="GeneID" id="77009420"/>
<dbReference type="InterPro" id="IPR003495">
    <property type="entry name" value="CobW/HypB/UreG_nucleotide-bd"/>
</dbReference>
<dbReference type="STRING" id="44252.DJ90_5635"/>
<reference evidence="2 4" key="1">
    <citation type="submission" date="2014-04" db="EMBL/GenBank/DDBJ databases">
        <authorList>
            <person name="Bishop-Lilly K.A."/>
            <person name="Broomall S.M."/>
            <person name="Chain P.S."/>
            <person name="Chertkov O."/>
            <person name="Coyne S.R."/>
            <person name="Daligault H.E."/>
            <person name="Davenport K.W."/>
            <person name="Erkkila T."/>
            <person name="Frey K.G."/>
            <person name="Gibbons H.S."/>
            <person name="Gu W."/>
            <person name="Jaissle J."/>
            <person name="Johnson S.L."/>
            <person name="Koroleva G.I."/>
            <person name="Ladner J.T."/>
            <person name="Lo C.-C."/>
            <person name="Minogue T.D."/>
            <person name="Munk C."/>
            <person name="Palacios G.F."/>
            <person name="Redden C.L."/>
            <person name="Rosenzweig C.N."/>
            <person name="Scholz M.B."/>
            <person name="Teshima H."/>
            <person name="Xu Y."/>
        </authorList>
    </citation>
    <scope>NUCLEOTIDE SEQUENCE [LARGE SCALE GENOMIC DNA]</scope>
    <source>
        <strain evidence="2 4">8244</strain>
    </source>
</reference>
<dbReference type="OrthoDB" id="9777530at2"/>
<dbReference type="HOGENOM" id="CLU_1193419_0_0_9"/>
<dbReference type="PANTHER" id="PTHR30134">
    <property type="entry name" value="HYDROGENASE PROTEIN ASSEMBLY PROTEIN, NICKEL CHAPERONE"/>
    <property type="match status" value="1"/>
</dbReference>
<dbReference type="Pfam" id="PF02492">
    <property type="entry name" value="cobW"/>
    <property type="match status" value="1"/>
</dbReference>
<dbReference type="EMBL" id="JMQA01000035">
    <property type="protein sequence ID" value="KFN07307.1"/>
    <property type="molecule type" value="Genomic_DNA"/>
</dbReference>
<dbReference type="PATRIC" id="fig|44252.3.peg.3869"/>
<comment type="caution">
    <text evidence="2">The sequence shown here is derived from an EMBL/GenBank/DDBJ whole genome shotgun (WGS) entry which is preliminary data.</text>
</comment>
<dbReference type="PANTHER" id="PTHR30134:SF1">
    <property type="entry name" value="COBW_HYPB_UREG NUCLEOTIDE-BINDING DOMAIN-CONTAINING PROTEIN"/>
    <property type="match status" value="1"/>
</dbReference>